<dbReference type="Pfam" id="PF02518">
    <property type="entry name" value="HATPase_c"/>
    <property type="match status" value="1"/>
</dbReference>
<keyword evidence="8" id="KW-0902">Two-component regulatory system</keyword>
<dbReference type="Gene3D" id="3.30.565.10">
    <property type="entry name" value="Histidine kinase-like ATPase, C-terminal domain"/>
    <property type="match status" value="1"/>
</dbReference>
<keyword evidence="10" id="KW-0812">Transmembrane</keyword>
<gene>
    <name evidence="12" type="ORF">GCM10010466_12330</name>
</gene>
<comment type="catalytic activity">
    <reaction evidence="1">
        <text>ATP + protein L-histidine = ADP + protein N-phospho-L-histidine.</text>
        <dbReference type="EC" id="2.7.13.3"/>
    </reaction>
</comment>
<evidence type="ECO:0000313" key="12">
    <source>
        <dbReference type="EMBL" id="GAA3122944.1"/>
    </source>
</evidence>
<dbReference type="CDD" id="cd16917">
    <property type="entry name" value="HATPase_UhpB-NarQ-NarX-like"/>
    <property type="match status" value="1"/>
</dbReference>
<keyword evidence="4" id="KW-0808">Transferase</keyword>
<keyword evidence="5" id="KW-0547">Nucleotide-binding</keyword>
<dbReference type="InterPro" id="IPR003594">
    <property type="entry name" value="HATPase_dom"/>
</dbReference>
<evidence type="ECO:0000259" key="11">
    <source>
        <dbReference type="SMART" id="SM00387"/>
    </source>
</evidence>
<evidence type="ECO:0000256" key="2">
    <source>
        <dbReference type="ARBA" id="ARBA00012438"/>
    </source>
</evidence>
<dbReference type="Pfam" id="PF07730">
    <property type="entry name" value="HisKA_3"/>
    <property type="match status" value="1"/>
</dbReference>
<evidence type="ECO:0000313" key="13">
    <source>
        <dbReference type="Proteomes" id="UP001500320"/>
    </source>
</evidence>
<organism evidence="12 13">
    <name type="scientific">Planomonospora alba</name>
    <dbReference type="NCBI Taxonomy" id="161354"/>
    <lineage>
        <taxon>Bacteria</taxon>
        <taxon>Bacillati</taxon>
        <taxon>Actinomycetota</taxon>
        <taxon>Actinomycetes</taxon>
        <taxon>Streptosporangiales</taxon>
        <taxon>Streptosporangiaceae</taxon>
        <taxon>Planomonospora</taxon>
    </lineage>
</organism>
<feature type="domain" description="Histidine kinase/HSP90-like ATPase" evidence="11">
    <location>
        <begin position="273"/>
        <end position="367"/>
    </location>
</feature>
<dbReference type="EMBL" id="BAAAUT010000007">
    <property type="protein sequence ID" value="GAA3122944.1"/>
    <property type="molecule type" value="Genomic_DNA"/>
</dbReference>
<evidence type="ECO:0000256" key="1">
    <source>
        <dbReference type="ARBA" id="ARBA00000085"/>
    </source>
</evidence>
<feature type="transmembrane region" description="Helical" evidence="10">
    <location>
        <begin position="139"/>
        <end position="157"/>
    </location>
</feature>
<dbReference type="PANTHER" id="PTHR24421">
    <property type="entry name" value="NITRATE/NITRITE SENSOR PROTEIN NARX-RELATED"/>
    <property type="match status" value="1"/>
</dbReference>
<dbReference type="RefSeq" id="WP_344856760.1">
    <property type="nucleotide sequence ID" value="NZ_BAAAUT010000007.1"/>
</dbReference>
<accession>A0ABP6MRM8</accession>
<evidence type="ECO:0000256" key="5">
    <source>
        <dbReference type="ARBA" id="ARBA00022741"/>
    </source>
</evidence>
<feature type="transmembrane region" description="Helical" evidence="10">
    <location>
        <begin position="113"/>
        <end position="133"/>
    </location>
</feature>
<dbReference type="SMART" id="SM00387">
    <property type="entry name" value="HATPase_c"/>
    <property type="match status" value="1"/>
</dbReference>
<keyword evidence="7" id="KW-0067">ATP-binding</keyword>
<evidence type="ECO:0000256" key="7">
    <source>
        <dbReference type="ARBA" id="ARBA00022840"/>
    </source>
</evidence>
<protein>
    <recommendedName>
        <fullName evidence="2">histidine kinase</fullName>
        <ecNumber evidence="2">2.7.13.3</ecNumber>
    </recommendedName>
</protein>
<evidence type="ECO:0000256" key="8">
    <source>
        <dbReference type="ARBA" id="ARBA00023012"/>
    </source>
</evidence>
<dbReference type="PANTHER" id="PTHR24421:SF10">
    <property type="entry name" value="NITRATE_NITRITE SENSOR PROTEIN NARQ"/>
    <property type="match status" value="1"/>
</dbReference>
<dbReference type="GO" id="GO:0016301">
    <property type="term" value="F:kinase activity"/>
    <property type="evidence" value="ECO:0007669"/>
    <property type="project" value="UniProtKB-KW"/>
</dbReference>
<feature type="region of interest" description="Disordered" evidence="9">
    <location>
        <begin position="362"/>
        <end position="390"/>
    </location>
</feature>
<evidence type="ECO:0000256" key="4">
    <source>
        <dbReference type="ARBA" id="ARBA00022679"/>
    </source>
</evidence>
<evidence type="ECO:0000256" key="10">
    <source>
        <dbReference type="SAM" id="Phobius"/>
    </source>
</evidence>
<sequence>MRVSDRAEVAAGAGLGAVFAAAVTYQAYRIAGSWGAGHWPFGAAVAAAVCALALARRRDPLRTAVAGLTMAALAVPAARLLHLPAEPGPAASLGLAVLTGSAVRTLPARRACAVAAAGAAVVVGGLLAAPASAVPVLSGLLWSAGLMLGLGLRLAAARRRAAAERIRRAERLELARELHDVVAHHIADIVLQAQAARLVTARHPERADGSLAGIEAAGAEALAATRRVVGLLREAAPASGGHERLGELIEGFESRGRRAHLRLDAEPAGWPPQVSATVYRIVREALTNVSRHAPHARAVTIGITQHDDAVTVEVADDAPRMPARRPRRAGYGLIGMRERLEALGGSLAAGPRPGSGWSVRATIPHRGGSAAVGDRRGAPPVPSAPAGEHR</sequence>
<keyword evidence="6 12" id="KW-0418">Kinase</keyword>
<dbReference type="InterPro" id="IPR036890">
    <property type="entry name" value="HATPase_C_sf"/>
</dbReference>
<proteinExistence type="predicted"/>
<dbReference type="Gene3D" id="1.20.5.1930">
    <property type="match status" value="1"/>
</dbReference>
<keyword evidence="10" id="KW-0472">Membrane</keyword>
<keyword evidence="13" id="KW-1185">Reference proteome</keyword>
<name>A0ABP6MRM8_9ACTN</name>
<keyword evidence="10" id="KW-1133">Transmembrane helix</keyword>
<evidence type="ECO:0000256" key="9">
    <source>
        <dbReference type="SAM" id="MobiDB-lite"/>
    </source>
</evidence>
<dbReference type="EC" id="2.7.13.3" evidence="2"/>
<dbReference type="InterPro" id="IPR011712">
    <property type="entry name" value="Sig_transdc_His_kin_sub3_dim/P"/>
</dbReference>
<feature type="transmembrane region" description="Helical" evidence="10">
    <location>
        <begin position="34"/>
        <end position="54"/>
    </location>
</feature>
<evidence type="ECO:0000256" key="6">
    <source>
        <dbReference type="ARBA" id="ARBA00022777"/>
    </source>
</evidence>
<dbReference type="SUPFAM" id="SSF55874">
    <property type="entry name" value="ATPase domain of HSP90 chaperone/DNA topoisomerase II/histidine kinase"/>
    <property type="match status" value="1"/>
</dbReference>
<dbReference type="InterPro" id="IPR050482">
    <property type="entry name" value="Sensor_HK_TwoCompSys"/>
</dbReference>
<evidence type="ECO:0000256" key="3">
    <source>
        <dbReference type="ARBA" id="ARBA00022553"/>
    </source>
</evidence>
<dbReference type="Proteomes" id="UP001500320">
    <property type="component" value="Unassembled WGS sequence"/>
</dbReference>
<keyword evidence="3" id="KW-0597">Phosphoprotein</keyword>
<comment type="caution">
    <text evidence="12">The sequence shown here is derived from an EMBL/GenBank/DDBJ whole genome shotgun (WGS) entry which is preliminary data.</text>
</comment>
<reference evidence="13" key="1">
    <citation type="journal article" date="2019" name="Int. J. Syst. Evol. Microbiol.">
        <title>The Global Catalogue of Microorganisms (GCM) 10K type strain sequencing project: providing services to taxonomists for standard genome sequencing and annotation.</title>
        <authorList>
            <consortium name="The Broad Institute Genomics Platform"/>
            <consortium name="The Broad Institute Genome Sequencing Center for Infectious Disease"/>
            <person name="Wu L."/>
            <person name="Ma J."/>
        </authorList>
    </citation>
    <scope>NUCLEOTIDE SEQUENCE [LARGE SCALE GENOMIC DNA]</scope>
    <source>
        <strain evidence="13">JCM 9373</strain>
    </source>
</reference>
<feature type="transmembrane region" description="Helical" evidence="10">
    <location>
        <begin position="7"/>
        <end position="28"/>
    </location>
</feature>